<comment type="caution">
    <text evidence="6">The sequence shown here is derived from an EMBL/GenBank/DDBJ whole genome shotgun (WGS) entry which is preliminary data.</text>
</comment>
<evidence type="ECO:0000256" key="4">
    <source>
        <dbReference type="ARBA" id="ARBA00023136"/>
    </source>
</evidence>
<feature type="domain" description="Translocation and assembly module TamB C-terminal" evidence="5">
    <location>
        <begin position="1020"/>
        <end position="1450"/>
    </location>
</feature>
<evidence type="ECO:0000256" key="1">
    <source>
        <dbReference type="ARBA" id="ARBA00004167"/>
    </source>
</evidence>
<reference evidence="6" key="2">
    <citation type="journal article" date="2021" name="PeerJ">
        <title>Extensive microbial diversity within the chicken gut microbiome revealed by metagenomics and culture.</title>
        <authorList>
            <person name="Gilroy R."/>
            <person name="Ravi A."/>
            <person name="Getino M."/>
            <person name="Pursley I."/>
            <person name="Horton D.L."/>
            <person name="Alikhan N.F."/>
            <person name="Baker D."/>
            <person name="Gharbi K."/>
            <person name="Hall N."/>
            <person name="Watson M."/>
            <person name="Adriaenssens E.M."/>
            <person name="Foster-Nyarko E."/>
            <person name="Jarju S."/>
            <person name="Secka A."/>
            <person name="Antonio M."/>
            <person name="Oren A."/>
            <person name="Chaudhuri R.R."/>
            <person name="La Ragione R."/>
            <person name="Hildebrand F."/>
            <person name="Pallen M.J."/>
        </authorList>
    </citation>
    <scope>NUCLEOTIDE SEQUENCE</scope>
    <source>
        <strain evidence="6">B2-22910</strain>
    </source>
</reference>
<evidence type="ECO:0000256" key="3">
    <source>
        <dbReference type="ARBA" id="ARBA00022989"/>
    </source>
</evidence>
<dbReference type="EMBL" id="JADIMB010000005">
    <property type="protein sequence ID" value="MBO8470310.1"/>
    <property type="molecule type" value="Genomic_DNA"/>
</dbReference>
<evidence type="ECO:0000256" key="2">
    <source>
        <dbReference type="ARBA" id="ARBA00022692"/>
    </source>
</evidence>
<dbReference type="Pfam" id="PF04357">
    <property type="entry name" value="TamB"/>
    <property type="match status" value="1"/>
</dbReference>
<gene>
    <name evidence="6" type="ORF">IAB82_00770</name>
</gene>
<reference evidence="6" key="1">
    <citation type="submission" date="2020-10" db="EMBL/GenBank/DDBJ databases">
        <authorList>
            <person name="Gilroy R."/>
        </authorList>
    </citation>
    <scope>NUCLEOTIDE SEQUENCE</scope>
    <source>
        <strain evidence="6">B2-22910</strain>
    </source>
</reference>
<evidence type="ECO:0000313" key="7">
    <source>
        <dbReference type="Proteomes" id="UP000823603"/>
    </source>
</evidence>
<keyword evidence="4" id="KW-0472">Membrane</keyword>
<accession>A0A9D9IDQ1</accession>
<name>A0A9D9IDQ1_9BACT</name>
<evidence type="ECO:0000313" key="6">
    <source>
        <dbReference type="EMBL" id="MBO8470310.1"/>
    </source>
</evidence>
<organism evidence="6 7">
    <name type="scientific">Candidatus Cryptobacteroides faecavium</name>
    <dbReference type="NCBI Taxonomy" id="2840762"/>
    <lineage>
        <taxon>Bacteria</taxon>
        <taxon>Pseudomonadati</taxon>
        <taxon>Bacteroidota</taxon>
        <taxon>Bacteroidia</taxon>
        <taxon>Bacteroidales</taxon>
        <taxon>Candidatus Cryptobacteroides</taxon>
    </lineage>
</organism>
<comment type="subcellular location">
    <subcellularLocation>
        <location evidence="1">Membrane</location>
        <topology evidence="1">Single-pass membrane protein</topology>
    </subcellularLocation>
</comment>
<dbReference type="GO" id="GO:0005886">
    <property type="term" value="C:plasma membrane"/>
    <property type="evidence" value="ECO:0007669"/>
    <property type="project" value="InterPro"/>
</dbReference>
<dbReference type="InterPro" id="IPR007452">
    <property type="entry name" value="TamB_C"/>
</dbReference>
<proteinExistence type="predicted"/>
<sequence length="1495" mass="163360">MAVAITSVIIAGILSIQTPRVQTWLSQKIIGKVTAGADARINFGKIHIKPFNTVIIKDVEVIDKNPCDTSARDTLFSAQYIIARLSLRGLRDKEGIHIGRTYVRGARMNMVIEDSQTNLERMFGIRKDRVKKDSHANVFDIRRAIVNGMTFRLQNFRKDSKDYDEGIDWDDLEVTDINIEARNLKLADKIMSGTLDMLTFREKSGYVCTGMSGSVKAGRGSSAISDLSISDEWSEVHIPGFTMKYSCAQDFKDFIDKIRIEAGIGKSRLSMNTLKYFVPGLDMEPLTMDIDGAEIQGNVSDFSIGRLEARVSGSDASLAVKGRVTGLPDIRSTTADIRIDTLSFTTGAIEEIIASVSGKEIPELSGYAKGHVFRFRGVARGGINSLNVGGVFKSGLGSVVPKLHIKGLLDKDSVTVVSGKLRTFDLDIGKAVGSDIIHECTMNSSLKASFGKEGPRLEIDSLIVDRLNVNGYDYSGIAAAGTLEQDAFDGKIVCSDPNLSFLFQGIFTVSSKTRNGLYKFYANIGYADLNAMNLDKRGMSRISLQTSADFTRVKGRDLLGNIKADNIVLENEHGKYDIGDITVSSHSSDSLYRIKLASDFASGSFIGSGSLPEFIKDFKDLALKEQLPAIYSDSAYVWNGNRYDLSLSLSNTMDLLSFLAPGVYIADNTEMGMSISGDGIIKGKLKSQRLAYREQFIKDLTFDFRSDTTGFSGEMLSETINAATLSLKNNSLKLYAKDNHIGAGFTYDNQGELVNRGELYILGDLSRRPDGKLHSKISLLPSSVYLNAREWSIMPSELTICDKDIDVTNIEFTSGEQSLRIFGGLSDSVEDTLTLDVERFDISIINPLLGKTAAFAGTATGKALLASSGKGKSLSVDFLCDSANISGSRMGTVRMGCRWDNSSDIISLEAVNFMDGKTSFDIKGSYAAGSKEIGASALFSGFDLSCVSAYTGGIFSETSGALSGEFRVSGKTSGLGIESTGARFDNALLRIAFTNVPYTVNGNFRVDSRGVYFDDISLADRFGNQGKVTGEITYENFRDIKFDTRINAERIECINLDEKMSDAFYGNIFATAGISITGPLNSMKMAVEATTTGQGQLHVPVSGSATSSSSDLLTFKQIKVDKAIDPYEIMMSRLQKREKSKSNFEINLIVAATPGIEAFVEIDKSTGNVLSGYGSGTIDLDINPGKDIFNISGDYTLAGGSYRFVTLGFAKDFSINEGSSVKFNGDIMESILDIDATYMTKTSLGTLIADTSSVSTRRLVECGIHISDKISNPRFQFSINVPDIDPTVKARVESALSTEDKVQKQFLSLLVSNSFLPDEQSGIVNNTSLLTSNVSAIMSNQLNNIFQKLDIPLDLGLNYQTNDRGNDIFDVAVSTQLFNNRVIVNGNIGNRQYTSGSTNNDVVGDLDIEIKIDRPGAFRLNLFSHSADQYTNYLDNSQRNGVGLTYQQEFNSFKEFFRKMFSGKKKKEDLQRKEEQALLNEEKVTIKINSDNGSK</sequence>
<keyword evidence="3" id="KW-1133">Transmembrane helix</keyword>
<dbReference type="Proteomes" id="UP000823603">
    <property type="component" value="Unassembled WGS sequence"/>
</dbReference>
<evidence type="ECO:0000259" key="5">
    <source>
        <dbReference type="Pfam" id="PF04357"/>
    </source>
</evidence>
<keyword evidence="2" id="KW-0812">Transmembrane</keyword>
<dbReference type="GO" id="GO:0009306">
    <property type="term" value="P:protein secretion"/>
    <property type="evidence" value="ECO:0007669"/>
    <property type="project" value="InterPro"/>
</dbReference>
<protein>
    <submittedName>
        <fullName evidence="6">Translocation/assembly module TamB domain-containing protein</fullName>
    </submittedName>
</protein>